<name>A0A7S3EC21_9RHOD</name>
<dbReference type="AlphaFoldDB" id="A0A7S3EC21"/>
<dbReference type="Pfam" id="PF00609">
    <property type="entry name" value="DAGK_acc"/>
    <property type="match status" value="1"/>
</dbReference>
<comment type="similarity">
    <text evidence="1 6">Belongs to the eukaryotic diacylglycerol kinase family.</text>
</comment>
<comment type="catalytic activity">
    <reaction evidence="6">
        <text>a 1,2-diacyl-sn-glycerol + ATP = a 1,2-diacyl-sn-glycero-3-phosphate + ADP + H(+)</text>
        <dbReference type="Rhea" id="RHEA:10272"/>
        <dbReference type="ChEBI" id="CHEBI:15378"/>
        <dbReference type="ChEBI" id="CHEBI:17815"/>
        <dbReference type="ChEBI" id="CHEBI:30616"/>
        <dbReference type="ChEBI" id="CHEBI:58608"/>
        <dbReference type="ChEBI" id="CHEBI:456216"/>
        <dbReference type="EC" id="2.7.1.107"/>
    </reaction>
</comment>
<dbReference type="SUPFAM" id="SSF111331">
    <property type="entry name" value="NAD kinase/diacylglycerol kinase-like"/>
    <property type="match status" value="1"/>
</dbReference>
<feature type="domain" description="DAGKc" evidence="7">
    <location>
        <begin position="5"/>
        <end position="144"/>
    </location>
</feature>
<dbReference type="EMBL" id="HBHW01013016">
    <property type="protein sequence ID" value="CAE0042234.1"/>
    <property type="molecule type" value="Transcribed_RNA"/>
</dbReference>
<evidence type="ECO:0000256" key="2">
    <source>
        <dbReference type="ARBA" id="ARBA00022679"/>
    </source>
</evidence>
<dbReference type="PROSITE" id="PS50146">
    <property type="entry name" value="DAGK"/>
    <property type="match status" value="1"/>
</dbReference>
<gene>
    <name evidence="8" type="ORF">RMAR00112_LOCUS10199</name>
</gene>
<sequence>MEEEVPEIKLVAFVNTASGGKNGEKFMEFMRRFLGKQFVFDLQKDKGAEKGLQIQDERRGEYDELRVLACGGDGTFSWVAGSIAKLNLERVVLLPVALGSGNDMSRALGWGHKYPGTARFAKLLEYVEKSGTTNLDVWGYHILCKPPLNSEGVVERSAISVEERRIFCNYISVGVDAQVELKFNEARWENPNRFNSRVGNIAWHAAYGAKLSLRDGKVRRLDTYVESLYVNDQPVAVPENLQALMIMNIPSYAAGATPWGIPKEESDWRTGQVDDRQLEVMALINLNHFVRVKAAGRHALRLGQGEKVQLNLKEGADAVPVQADGEPWRQECGNVIVVELARQLPTVVGPQHKSKLKNHAKFEAATNVEKAKKPFLPGG</sequence>
<keyword evidence="3 6" id="KW-0547">Nucleotide-binding</keyword>
<evidence type="ECO:0000256" key="1">
    <source>
        <dbReference type="ARBA" id="ARBA00009280"/>
    </source>
</evidence>
<proteinExistence type="inferred from homology"/>
<evidence type="ECO:0000256" key="6">
    <source>
        <dbReference type="RuleBase" id="RU361128"/>
    </source>
</evidence>
<protein>
    <recommendedName>
        <fullName evidence="6">Diacylglycerol kinase</fullName>
        <shortName evidence="6">DAG kinase</shortName>
        <ecNumber evidence="6">2.7.1.107</ecNumber>
    </recommendedName>
</protein>
<evidence type="ECO:0000259" key="7">
    <source>
        <dbReference type="PROSITE" id="PS50146"/>
    </source>
</evidence>
<dbReference type="EC" id="2.7.1.107" evidence="6"/>
<evidence type="ECO:0000256" key="4">
    <source>
        <dbReference type="ARBA" id="ARBA00022777"/>
    </source>
</evidence>
<dbReference type="GO" id="GO:0016020">
    <property type="term" value="C:membrane"/>
    <property type="evidence" value="ECO:0007669"/>
    <property type="project" value="TreeGrafter"/>
</dbReference>
<dbReference type="Gene3D" id="3.40.50.10330">
    <property type="entry name" value="Probable inorganic polyphosphate/atp-NAD kinase, domain 1"/>
    <property type="match status" value="1"/>
</dbReference>
<dbReference type="PANTHER" id="PTHR11255">
    <property type="entry name" value="DIACYLGLYCEROL KINASE"/>
    <property type="match status" value="1"/>
</dbReference>
<dbReference type="SMART" id="SM00045">
    <property type="entry name" value="DAGKa"/>
    <property type="match status" value="1"/>
</dbReference>
<dbReference type="GO" id="GO:0007200">
    <property type="term" value="P:phospholipase C-activating G protein-coupled receptor signaling pathway"/>
    <property type="evidence" value="ECO:0007669"/>
    <property type="project" value="InterPro"/>
</dbReference>
<evidence type="ECO:0000256" key="3">
    <source>
        <dbReference type="ARBA" id="ARBA00022741"/>
    </source>
</evidence>
<dbReference type="GO" id="GO:0004143">
    <property type="term" value="F:ATP-dependent diacylglycerol kinase activity"/>
    <property type="evidence" value="ECO:0007669"/>
    <property type="project" value="UniProtKB-EC"/>
</dbReference>
<dbReference type="InterPro" id="IPR000756">
    <property type="entry name" value="Diacylglycerol_kin_accessory"/>
</dbReference>
<dbReference type="InterPro" id="IPR017438">
    <property type="entry name" value="ATP-NAD_kinase_N"/>
</dbReference>
<dbReference type="Pfam" id="PF00781">
    <property type="entry name" value="DAGK_cat"/>
    <property type="match status" value="1"/>
</dbReference>
<evidence type="ECO:0000313" key="8">
    <source>
        <dbReference type="EMBL" id="CAE0042234.1"/>
    </source>
</evidence>
<dbReference type="PANTHER" id="PTHR11255:SF80">
    <property type="entry name" value="EYE-SPECIFIC DIACYLGLYCEROL KINASE"/>
    <property type="match status" value="1"/>
</dbReference>
<evidence type="ECO:0000256" key="5">
    <source>
        <dbReference type="ARBA" id="ARBA00022840"/>
    </source>
</evidence>
<dbReference type="InterPro" id="IPR016064">
    <property type="entry name" value="NAD/diacylglycerol_kinase_sf"/>
</dbReference>
<keyword evidence="2 6" id="KW-0808">Transferase</keyword>
<keyword evidence="4 6" id="KW-0418">Kinase</keyword>
<dbReference type="SMART" id="SM00046">
    <property type="entry name" value="DAGKc"/>
    <property type="match status" value="1"/>
</dbReference>
<dbReference type="InterPro" id="IPR037607">
    <property type="entry name" value="DGK"/>
</dbReference>
<dbReference type="GO" id="GO:0005524">
    <property type="term" value="F:ATP binding"/>
    <property type="evidence" value="ECO:0007669"/>
    <property type="project" value="UniProtKB-KW"/>
</dbReference>
<accession>A0A7S3EC21</accession>
<reference evidence="8" key="1">
    <citation type="submission" date="2021-01" db="EMBL/GenBank/DDBJ databases">
        <authorList>
            <person name="Corre E."/>
            <person name="Pelletier E."/>
            <person name="Niang G."/>
            <person name="Scheremetjew M."/>
            <person name="Finn R."/>
            <person name="Kale V."/>
            <person name="Holt S."/>
            <person name="Cochrane G."/>
            <person name="Meng A."/>
            <person name="Brown T."/>
            <person name="Cohen L."/>
        </authorList>
    </citation>
    <scope>NUCLEOTIDE SEQUENCE</scope>
    <source>
        <strain evidence="8">CCMP 769</strain>
    </source>
</reference>
<organism evidence="8">
    <name type="scientific">Rhodosorus marinus</name>
    <dbReference type="NCBI Taxonomy" id="101924"/>
    <lineage>
        <taxon>Eukaryota</taxon>
        <taxon>Rhodophyta</taxon>
        <taxon>Stylonematophyceae</taxon>
        <taxon>Stylonematales</taxon>
        <taxon>Stylonemataceae</taxon>
        <taxon>Rhodosorus</taxon>
    </lineage>
</organism>
<keyword evidence="5 6" id="KW-0067">ATP-binding</keyword>
<dbReference type="Gene3D" id="2.60.200.40">
    <property type="match status" value="1"/>
</dbReference>
<dbReference type="InterPro" id="IPR001206">
    <property type="entry name" value="Diacylglycerol_kinase_cat_dom"/>
</dbReference>